<dbReference type="Pfam" id="PF02638">
    <property type="entry name" value="GHL10"/>
    <property type="match status" value="1"/>
</dbReference>
<gene>
    <name evidence="4" type="ORF">MiSe_91890</name>
</gene>
<dbReference type="SUPFAM" id="SSF51445">
    <property type="entry name" value="(Trans)glycosidases"/>
    <property type="match status" value="1"/>
</dbReference>
<evidence type="ECO:0000256" key="2">
    <source>
        <dbReference type="SAM" id="MobiDB-lite"/>
    </source>
</evidence>
<dbReference type="InterPro" id="IPR029062">
    <property type="entry name" value="Class_I_gatase-like"/>
</dbReference>
<keyword evidence="1" id="KW-0732">Signal</keyword>
<proteinExistence type="predicted"/>
<feature type="region of interest" description="Disordered" evidence="2">
    <location>
        <begin position="293"/>
        <end position="335"/>
    </location>
</feature>
<dbReference type="RefSeq" id="WP_226594188.1">
    <property type="nucleotide sequence ID" value="NZ_BLAY01000335.1"/>
</dbReference>
<accession>A0AAV3XTQ7</accession>
<name>A0AAV3XTQ7_9CYAN</name>
<dbReference type="InterPro" id="IPR017853">
    <property type="entry name" value="GH"/>
</dbReference>
<comment type="caution">
    <text evidence="4">The sequence shown here is derived from an EMBL/GenBank/DDBJ whole genome shotgun (WGS) entry which is preliminary data.</text>
</comment>
<dbReference type="PANTHER" id="PTHR43405">
    <property type="entry name" value="GLYCOSYL HYDROLASE DIGH"/>
    <property type="match status" value="1"/>
</dbReference>
<dbReference type="EMBL" id="BLAY01000335">
    <property type="protein sequence ID" value="GET44362.1"/>
    <property type="molecule type" value="Genomic_DNA"/>
</dbReference>
<evidence type="ECO:0000313" key="5">
    <source>
        <dbReference type="Proteomes" id="UP001050975"/>
    </source>
</evidence>
<feature type="compositionally biased region" description="Low complexity" evidence="2">
    <location>
        <begin position="305"/>
        <end position="321"/>
    </location>
</feature>
<dbReference type="Gene3D" id="3.40.50.880">
    <property type="match status" value="1"/>
</dbReference>
<dbReference type="Gene3D" id="3.20.20.80">
    <property type="entry name" value="Glycosidases"/>
    <property type="match status" value="1"/>
</dbReference>
<evidence type="ECO:0000256" key="1">
    <source>
        <dbReference type="ARBA" id="ARBA00022729"/>
    </source>
</evidence>
<keyword evidence="5" id="KW-1185">Reference proteome</keyword>
<dbReference type="PANTHER" id="PTHR43405:SF1">
    <property type="entry name" value="GLYCOSYL HYDROLASE DIGH"/>
    <property type="match status" value="1"/>
</dbReference>
<evidence type="ECO:0000259" key="3">
    <source>
        <dbReference type="Pfam" id="PF02638"/>
    </source>
</evidence>
<sequence>MRSDKNKAIAKAKQIKVCFSFLLPIAVLVIPVRAIAQQARLGVVRSQENATQWGGIINRLNASGVPYCVVDLQNIRSQADLAGPAVLFLPNVETLTQEQAIALEAWMSKGGRVIVSGPVGNLSAPGVRQLLRSMLGAYWAFPLSEPTMVQPLRTRTQEWVTRDLAGTIHGGVVVPTGLNSQTAATWSGPDTPPAVVTTNRTTFFGWRWGVDTVAAPTLDLGWLKAAMSRYGNRPGGGTTVASQGAASGNCVPPGAIARASATTRQSPQTPPRILGTGSFIEAGEQVSRGAQVQGRVASPQLPVSTVQQGTPTRQTVTRQTPAPTPRRRNDPTQEVAAAGIRFRPGGQRISSGEAIAMRQELENLIGRVESALLAANTANRGALRVAEAQGSTGKTDDSFVASPATPIATVASTVSLSTQPSPPAAIQSARELLQNLPRLIASRDYANARQQWLQARQNLWNLYPIDRPNAQAEIRAIWLDRGSIIEAGSEQGLARIFDQLAAAGINTIFFETVNAGYPIYPSQVAPEQNPLVRGWDPLASAVKLAHARGMELHAWVWTFAAGNQIHNTIVGQPANYLGPVLTANPSWANYDNRGNIIPIGQTKPFLDPANPEVRQYLMRLFEEIVTRYNVDGLQLDYIRYPFQDPGAGRIYGYGRAAREQFQQQYGVDPIRISLRDRTRWQQWTEFRTTQINSFVAEVSQMLRQRRSNLILSVAVFGYPEQERIQKLQQNWEVWARQGDVDLIVPMTYAPDTNRFQQLAQPWLKHTNLGSSLISPGIYLLRLPEVGAIDQIQLVRDLPSGGYSLFALEHFGNNLQAILSRTQGIRQGNTKEPIPFRQPFAAAAARFGSLSQEWNFLLDTNQLRLEIARSNWTSKTEELATALNKLAQEPNASNFAAARQSLTTFRTQFPMWMSLHTTQNWYQVQTWENRLLSMERLLNYGERILINRQNTPNAQQ</sequence>
<dbReference type="InterPro" id="IPR003790">
    <property type="entry name" value="GHL10"/>
</dbReference>
<dbReference type="InterPro" id="IPR052177">
    <property type="entry name" value="Divisome_Glycosyl_Hydrolase"/>
</dbReference>
<feature type="domain" description="Glycosyl hydrolase-like 10" evidence="3">
    <location>
        <begin position="473"/>
        <end position="765"/>
    </location>
</feature>
<organism evidence="4 5">
    <name type="scientific">Microseira wollei NIES-4236</name>
    <dbReference type="NCBI Taxonomy" id="2530354"/>
    <lineage>
        <taxon>Bacteria</taxon>
        <taxon>Bacillati</taxon>
        <taxon>Cyanobacteriota</taxon>
        <taxon>Cyanophyceae</taxon>
        <taxon>Oscillatoriophycideae</taxon>
        <taxon>Aerosakkonematales</taxon>
        <taxon>Aerosakkonemataceae</taxon>
        <taxon>Microseira</taxon>
    </lineage>
</organism>
<reference evidence="4" key="1">
    <citation type="submission" date="2019-10" db="EMBL/GenBank/DDBJ databases">
        <title>Draft genome sequece of Microseira wollei NIES-4236.</title>
        <authorList>
            <person name="Yamaguchi H."/>
            <person name="Suzuki S."/>
            <person name="Kawachi M."/>
        </authorList>
    </citation>
    <scope>NUCLEOTIDE SEQUENCE</scope>
    <source>
        <strain evidence="4">NIES-4236</strain>
    </source>
</reference>
<protein>
    <recommendedName>
        <fullName evidence="3">Glycosyl hydrolase-like 10 domain-containing protein</fullName>
    </recommendedName>
</protein>
<evidence type="ECO:0000313" key="4">
    <source>
        <dbReference type="EMBL" id="GET44362.1"/>
    </source>
</evidence>
<dbReference type="CDD" id="cd03143">
    <property type="entry name" value="A4_beta-galactosidase_middle_domain"/>
    <property type="match status" value="1"/>
</dbReference>
<dbReference type="AlphaFoldDB" id="A0AAV3XTQ7"/>
<dbReference type="Proteomes" id="UP001050975">
    <property type="component" value="Unassembled WGS sequence"/>
</dbReference>